<dbReference type="InterPro" id="IPR003615">
    <property type="entry name" value="HNH_nuc"/>
</dbReference>
<feature type="compositionally biased region" description="Basic and acidic residues" evidence="1">
    <location>
        <begin position="365"/>
        <end position="375"/>
    </location>
</feature>
<dbReference type="OrthoDB" id="3269637at2759"/>
<comment type="caution">
    <text evidence="3">The sequence shown here is derived from an EMBL/GenBank/DDBJ whole genome shotgun (WGS) entry which is preliminary data.</text>
</comment>
<evidence type="ECO:0000313" key="4">
    <source>
        <dbReference type="Proteomes" id="UP000565441"/>
    </source>
</evidence>
<protein>
    <recommendedName>
        <fullName evidence="2">HNH nuclease domain-containing protein</fullName>
    </recommendedName>
</protein>
<name>A0A8H5HII4_9AGAR</name>
<proteinExistence type="predicted"/>
<organism evidence="3 4">
    <name type="scientific">Tricholomella constricta</name>
    <dbReference type="NCBI Taxonomy" id="117010"/>
    <lineage>
        <taxon>Eukaryota</taxon>
        <taxon>Fungi</taxon>
        <taxon>Dikarya</taxon>
        <taxon>Basidiomycota</taxon>
        <taxon>Agaricomycotina</taxon>
        <taxon>Agaricomycetes</taxon>
        <taxon>Agaricomycetidae</taxon>
        <taxon>Agaricales</taxon>
        <taxon>Tricholomatineae</taxon>
        <taxon>Lyophyllaceae</taxon>
        <taxon>Tricholomella</taxon>
    </lineage>
</organism>
<sequence>MASVQLHISLDNAYIPVLSIPVDDCNRFAAKPLRWLRYLAYTIYGRQGHISAIAGGPPVDYESAVAGGADYYFTSPEQPRLLDVKCIDYRTSDANTTESRRGFRENLQVRDGSCIVTNVPARGCEGAHLIPHSKGSEASSYISRLMAIRGDGQRDAPDIDDINDVRNGLLIWVALYKHLGWGEIAFLKTPNFAMNDDDVPPSPLPIPGPPSASPGRFILQHFVPLYEAIETHAPHNQDARLPADMNQFPPPTILDMFYGCTTVLRWKTIGAGKYIESLAGPQYYDKAGSGLLTRGEDDVIEAAGSPTLVEESPRSRRAKARASRHCDQSETGLRTIEEAMDFVSLLWMRSAPKRQEMPPSTEEEDLRRERPRPRELNPESALFSVLVYDVSANAVAVALGHEKISQGTRMPYLAKMFPSRRRMRIRRSPFALSHRRLIQHFAKTTDRRVQPQPQPRLGVSRRW</sequence>
<feature type="region of interest" description="Disordered" evidence="1">
    <location>
        <begin position="443"/>
        <end position="463"/>
    </location>
</feature>
<feature type="region of interest" description="Disordered" evidence="1">
    <location>
        <begin position="353"/>
        <end position="375"/>
    </location>
</feature>
<evidence type="ECO:0000313" key="3">
    <source>
        <dbReference type="EMBL" id="KAF5384121.1"/>
    </source>
</evidence>
<accession>A0A8H5HII4</accession>
<dbReference type="EMBL" id="JAACJP010000005">
    <property type="protein sequence ID" value="KAF5384121.1"/>
    <property type="molecule type" value="Genomic_DNA"/>
</dbReference>
<evidence type="ECO:0000259" key="2">
    <source>
        <dbReference type="Pfam" id="PF13391"/>
    </source>
</evidence>
<feature type="domain" description="HNH nuclease" evidence="2">
    <location>
        <begin position="114"/>
        <end position="170"/>
    </location>
</feature>
<keyword evidence="4" id="KW-1185">Reference proteome</keyword>
<dbReference type="AlphaFoldDB" id="A0A8H5HII4"/>
<reference evidence="3 4" key="1">
    <citation type="journal article" date="2020" name="ISME J.">
        <title>Uncovering the hidden diversity of litter-decomposition mechanisms in mushroom-forming fungi.</title>
        <authorList>
            <person name="Floudas D."/>
            <person name="Bentzer J."/>
            <person name="Ahren D."/>
            <person name="Johansson T."/>
            <person name="Persson P."/>
            <person name="Tunlid A."/>
        </authorList>
    </citation>
    <scope>NUCLEOTIDE SEQUENCE [LARGE SCALE GENOMIC DNA]</scope>
    <source>
        <strain evidence="3 4">CBS 661.87</strain>
    </source>
</reference>
<feature type="region of interest" description="Disordered" evidence="1">
    <location>
        <begin position="305"/>
        <end position="326"/>
    </location>
</feature>
<evidence type="ECO:0000256" key="1">
    <source>
        <dbReference type="SAM" id="MobiDB-lite"/>
    </source>
</evidence>
<gene>
    <name evidence="3" type="ORF">D9615_003273</name>
</gene>
<dbReference type="Proteomes" id="UP000565441">
    <property type="component" value="Unassembled WGS sequence"/>
</dbReference>
<dbReference type="Pfam" id="PF13391">
    <property type="entry name" value="HNH_2"/>
    <property type="match status" value="1"/>
</dbReference>